<dbReference type="AlphaFoldDB" id="A0A1W1CBW9"/>
<dbReference type="CDD" id="cd12797">
    <property type="entry name" value="M23_peptidase"/>
    <property type="match status" value="1"/>
</dbReference>
<name>A0A1W1CBW9_9ZZZZ</name>
<dbReference type="InterPro" id="IPR011055">
    <property type="entry name" value="Dup_hybrid_motif"/>
</dbReference>
<dbReference type="InterPro" id="IPR016047">
    <property type="entry name" value="M23ase_b-sheet_dom"/>
</dbReference>
<gene>
    <name evidence="4" type="ORF">MNB_SV-9-370</name>
</gene>
<evidence type="ECO:0000256" key="1">
    <source>
        <dbReference type="SAM" id="Coils"/>
    </source>
</evidence>
<evidence type="ECO:0000256" key="2">
    <source>
        <dbReference type="SAM" id="MobiDB-lite"/>
    </source>
</evidence>
<accession>A0A1W1CBW9</accession>
<dbReference type="Gene3D" id="2.70.70.10">
    <property type="entry name" value="Glucose Permease (Domain IIA)"/>
    <property type="match status" value="1"/>
</dbReference>
<evidence type="ECO:0000259" key="3">
    <source>
        <dbReference type="Pfam" id="PF01551"/>
    </source>
</evidence>
<dbReference type="SUPFAM" id="SSF51261">
    <property type="entry name" value="Duplicated hybrid motif"/>
    <property type="match status" value="1"/>
</dbReference>
<organism evidence="4">
    <name type="scientific">hydrothermal vent metagenome</name>
    <dbReference type="NCBI Taxonomy" id="652676"/>
    <lineage>
        <taxon>unclassified sequences</taxon>
        <taxon>metagenomes</taxon>
        <taxon>ecological metagenomes</taxon>
    </lineage>
</organism>
<reference evidence="4" key="1">
    <citation type="submission" date="2016-10" db="EMBL/GenBank/DDBJ databases">
        <authorList>
            <person name="de Groot N.N."/>
        </authorList>
    </citation>
    <scope>NUCLEOTIDE SEQUENCE</scope>
</reference>
<evidence type="ECO:0000313" key="4">
    <source>
        <dbReference type="EMBL" id="SFV63237.1"/>
    </source>
</evidence>
<feature type="region of interest" description="Disordered" evidence="2">
    <location>
        <begin position="261"/>
        <end position="283"/>
    </location>
</feature>
<feature type="coiled-coil region" evidence="1">
    <location>
        <begin position="42"/>
        <end position="118"/>
    </location>
</feature>
<dbReference type="Pfam" id="PF01551">
    <property type="entry name" value="Peptidase_M23"/>
    <property type="match status" value="1"/>
</dbReference>
<keyword evidence="1" id="KW-0175">Coiled coil</keyword>
<feature type="domain" description="M23ase beta-sheet core" evidence="3">
    <location>
        <begin position="352"/>
        <end position="432"/>
    </location>
</feature>
<proteinExistence type="predicted"/>
<dbReference type="EMBL" id="FPHG01000060">
    <property type="protein sequence ID" value="SFV63237.1"/>
    <property type="molecule type" value="Genomic_DNA"/>
</dbReference>
<sequence>MFNIIKKYLFISIFFSSLIFALSTEKKIKSSKNNLNKSLEIEKKTTTQLDKIAKDIEDAQNDNIELNRKLSLLSDEYQKNESSYNKSKEILSKFDKNLKEISREIDDKKDKYINLLAQQFSVIHAMTQSHEANRESIIKQEMYKLYKIYNDQELKYLQKQILNWKKQKKEIIKDRIVIKHKINKLSQQRDKYKRNREEKKNILNKLESNEDRYKAKLQETLDKQNALRSTLADLNIIHRKELAEEKRRIKEQKARIIAERKRKRAERKKRRLERAKARKAGKKVVYNTKKRKKKKRKKKKYSSNRHKVYSYKGAKTISPLKSSRVVKSFGSYIDPIYKIRIFNESVTLKSSTKNAKVFNVLNGKVVFAGNSSMLGKVVVVAHGRRMHTIYAGLSKIAPNLKKGSRIQKGYVIGKISRKLIFEATKNSKHINPMKLIRI</sequence>
<protein>
    <submittedName>
        <fullName evidence="4">Membrane-bound metallopeptidase</fullName>
    </submittedName>
</protein>